<evidence type="ECO:0000313" key="2">
    <source>
        <dbReference type="EMBL" id="MTD16839.1"/>
    </source>
</evidence>
<reference evidence="2 3" key="1">
    <citation type="submission" date="2019-11" db="EMBL/GenBank/DDBJ databases">
        <authorList>
            <person name="Jiang L.-Q."/>
        </authorList>
    </citation>
    <scope>NUCLEOTIDE SEQUENCE [LARGE SCALE GENOMIC DNA]</scope>
    <source>
        <strain evidence="2 3">YIM 132087</strain>
    </source>
</reference>
<evidence type="ECO:0000256" key="1">
    <source>
        <dbReference type="SAM" id="MobiDB-lite"/>
    </source>
</evidence>
<dbReference type="GO" id="GO:0003824">
    <property type="term" value="F:catalytic activity"/>
    <property type="evidence" value="ECO:0007669"/>
    <property type="project" value="InterPro"/>
</dbReference>
<dbReference type="SUPFAM" id="SSF56209">
    <property type="entry name" value="Nitrile hydratase alpha chain"/>
    <property type="match status" value="1"/>
</dbReference>
<keyword evidence="3" id="KW-1185">Reference proteome</keyword>
<dbReference type="Proteomes" id="UP000460221">
    <property type="component" value="Unassembled WGS sequence"/>
</dbReference>
<accession>A0A7K1FTZ0</accession>
<dbReference type="InterPro" id="IPR036648">
    <property type="entry name" value="CN_Hdrase_a/SCN_Hdrase_g_sf"/>
</dbReference>
<protein>
    <submittedName>
        <fullName evidence="2">NHLP leader peptide family natural product</fullName>
    </submittedName>
</protein>
<dbReference type="EMBL" id="WLYK01000011">
    <property type="protein sequence ID" value="MTD16839.1"/>
    <property type="molecule type" value="Genomic_DNA"/>
</dbReference>
<name>A0A7K1FTZ0_9ACTN</name>
<evidence type="ECO:0000313" key="3">
    <source>
        <dbReference type="Proteomes" id="UP000460221"/>
    </source>
</evidence>
<proteinExistence type="predicted"/>
<feature type="region of interest" description="Disordered" evidence="1">
    <location>
        <begin position="1"/>
        <end position="21"/>
    </location>
</feature>
<comment type="caution">
    <text evidence="2">The sequence shown here is derived from an EMBL/GenBank/DDBJ whole genome shotgun (WGS) entry which is preliminary data.</text>
</comment>
<organism evidence="2 3">
    <name type="scientific">Nakamurella alba</name>
    <dbReference type="NCBI Taxonomy" id="2665158"/>
    <lineage>
        <taxon>Bacteria</taxon>
        <taxon>Bacillati</taxon>
        <taxon>Actinomycetota</taxon>
        <taxon>Actinomycetes</taxon>
        <taxon>Nakamurellales</taxon>
        <taxon>Nakamurellaceae</taxon>
        <taxon>Nakamurella</taxon>
    </lineage>
</organism>
<dbReference type="Gene3D" id="3.90.330.10">
    <property type="entry name" value="Nitrile hydratase alpha /Thiocyanate hydrolase gamma"/>
    <property type="match status" value="1"/>
</dbReference>
<dbReference type="GO" id="GO:0046914">
    <property type="term" value="F:transition metal ion binding"/>
    <property type="evidence" value="ECO:0007669"/>
    <property type="project" value="InterPro"/>
</dbReference>
<gene>
    <name evidence="2" type="ORF">GIS00_23170</name>
</gene>
<dbReference type="NCBIfam" id="TIGR03793">
    <property type="entry name" value="leader_NHLP"/>
    <property type="match status" value="1"/>
</dbReference>
<sequence>MSRITAAAADCRTSRRSGGTGALQHINHAQHHDTRRDQEFPVPVLSDIQLRAAHDAEFRAALIADPQATLREAGIELPDGMSVEVQESTPTVLKLDLPPFVDENAEIAEGDLESANGGMLPLAFVAAGYMCEAIWGLAAVGGGLVGATGGYYGAKGIKNLVS</sequence>
<dbReference type="InterPro" id="IPR022513">
    <property type="entry name" value="TOMM_pelo"/>
</dbReference>
<dbReference type="AlphaFoldDB" id="A0A7K1FTZ0"/>